<dbReference type="PROSITE" id="PS50294">
    <property type="entry name" value="WD_REPEATS_REGION"/>
    <property type="match status" value="1"/>
</dbReference>
<feature type="compositionally biased region" description="Basic and acidic residues" evidence="5">
    <location>
        <begin position="363"/>
        <end position="376"/>
    </location>
</feature>
<evidence type="ECO:0000256" key="4">
    <source>
        <dbReference type="PROSITE-ProRule" id="PRU00221"/>
    </source>
</evidence>
<dbReference type="AlphaFoldDB" id="A0ABD3VXJ1"/>
<dbReference type="Pfam" id="PF00400">
    <property type="entry name" value="WD40"/>
    <property type="match status" value="3"/>
</dbReference>
<name>A0ABD3VXJ1_SINWO</name>
<feature type="region of interest" description="Disordered" evidence="5">
    <location>
        <begin position="347"/>
        <end position="384"/>
    </location>
</feature>
<dbReference type="InterPro" id="IPR019775">
    <property type="entry name" value="WD40_repeat_CS"/>
</dbReference>
<dbReference type="PROSITE" id="PS50082">
    <property type="entry name" value="WD_REPEATS_2"/>
    <property type="match status" value="2"/>
</dbReference>
<feature type="repeat" description="WD" evidence="4">
    <location>
        <begin position="93"/>
        <end position="124"/>
    </location>
</feature>
<evidence type="ECO:0000256" key="5">
    <source>
        <dbReference type="SAM" id="MobiDB-lite"/>
    </source>
</evidence>
<dbReference type="Gene3D" id="2.130.10.10">
    <property type="entry name" value="YVTN repeat-like/Quinoprotein amine dehydrogenase"/>
    <property type="match status" value="1"/>
</dbReference>
<reference evidence="6 7" key="1">
    <citation type="submission" date="2024-11" db="EMBL/GenBank/DDBJ databases">
        <title>Chromosome-level genome assembly of the freshwater bivalve Anodonta woodiana.</title>
        <authorList>
            <person name="Chen X."/>
        </authorList>
    </citation>
    <scope>NUCLEOTIDE SEQUENCE [LARGE SCALE GENOMIC DNA]</scope>
    <source>
        <strain evidence="6">MN2024</strain>
        <tissue evidence="6">Gills</tissue>
    </source>
</reference>
<organism evidence="6 7">
    <name type="scientific">Sinanodonta woodiana</name>
    <name type="common">Chinese pond mussel</name>
    <name type="synonym">Anodonta woodiana</name>
    <dbReference type="NCBI Taxonomy" id="1069815"/>
    <lineage>
        <taxon>Eukaryota</taxon>
        <taxon>Metazoa</taxon>
        <taxon>Spiralia</taxon>
        <taxon>Lophotrochozoa</taxon>
        <taxon>Mollusca</taxon>
        <taxon>Bivalvia</taxon>
        <taxon>Autobranchia</taxon>
        <taxon>Heteroconchia</taxon>
        <taxon>Palaeoheterodonta</taxon>
        <taxon>Unionida</taxon>
        <taxon>Unionoidea</taxon>
        <taxon>Unionidae</taxon>
        <taxon>Unioninae</taxon>
        <taxon>Sinanodonta</taxon>
    </lineage>
</organism>
<evidence type="ECO:0000256" key="2">
    <source>
        <dbReference type="ARBA" id="ARBA00022574"/>
    </source>
</evidence>
<gene>
    <name evidence="6" type="ORF">ACJMK2_006808</name>
</gene>
<dbReference type="SMART" id="SM00320">
    <property type="entry name" value="WD40"/>
    <property type="match status" value="4"/>
</dbReference>
<dbReference type="PANTHER" id="PTHR14588:SF2">
    <property type="entry name" value="DDB1- AND CUL4-ASSOCIATED FACTOR 10"/>
    <property type="match status" value="1"/>
</dbReference>
<dbReference type="InterPro" id="IPR015943">
    <property type="entry name" value="WD40/YVTN_repeat-like_dom_sf"/>
</dbReference>
<sequence length="683" mass="76453">MKRKRNCCLNHTVTREIGNKRYVGESSQLQSLVASSVRAVDTWNPGNTVDHTHHGGVFNFDFSKDGSILGVACERRSVLLFDPFNRKLIGYKNKAHNDCVNCVRFLDDRLFATCSDDTTVALWDCRYLKNKVRKFCGHSNWVKNIEYASDLGLLVTSGFDGCIYTWDINRYSEDQSSNRVFFANGLMRSKLSPDNSKLLISTHEGYMIIIRNLNLLTLAEDLKGFKPSMYRLMQRSQTPLRKDLMYNHVFEQKRNRVEFLSDWPTGNDANIISSLQVHPQGWCALSRNTHSDESAEWTCVHDIQDFGCEEEDKEDSISEVIPQTSSSYCGATNTPAFSSMAPSRLYNSAESSLTGQQQSSSVSERRTGHLQDEDGARPSPSQRRTDSIIAIRRGARQPQGQFSFTISVHTSSGRTIELNQNDFESDEDSSVDQPVRINIPADENDQHFSSDSDDSDVDEIDYRAPRVSQQAVEAELDSTVSVRTEPPDTSSTDVTGGNSASSRQDEANMSGNSNVDGSNTVGGSSTDVRLNDSAGSNNHPRTNSFTFVLQSNSGRRIFNLRYMDSYTDQENNVMRKKIYQNKKRLLCFTEECNVGRGFIKEVGFSSDGRLICSPFGFGLRLFSFNPQCDELCDCVPMTPVKLYEVTCSLAHGNCVVATKFSPKHCLVVSGCLDGRIAFHQPVL</sequence>
<dbReference type="EMBL" id="JBJQND010000010">
    <property type="protein sequence ID" value="KAL3865192.1"/>
    <property type="molecule type" value="Genomic_DNA"/>
</dbReference>
<evidence type="ECO:0000313" key="7">
    <source>
        <dbReference type="Proteomes" id="UP001634394"/>
    </source>
</evidence>
<feature type="compositionally biased region" description="Polar residues" evidence="5">
    <location>
        <begin position="347"/>
        <end position="362"/>
    </location>
</feature>
<dbReference type="PROSITE" id="PS00678">
    <property type="entry name" value="WD_REPEATS_1"/>
    <property type="match status" value="1"/>
</dbReference>
<evidence type="ECO:0000313" key="6">
    <source>
        <dbReference type="EMBL" id="KAL3865192.1"/>
    </source>
</evidence>
<dbReference type="SUPFAM" id="SSF50978">
    <property type="entry name" value="WD40 repeat-like"/>
    <property type="match status" value="1"/>
</dbReference>
<feature type="compositionally biased region" description="Polar residues" evidence="5">
    <location>
        <begin position="478"/>
        <end position="545"/>
    </location>
</feature>
<feature type="repeat" description="WD" evidence="4">
    <location>
        <begin position="135"/>
        <end position="176"/>
    </location>
</feature>
<dbReference type="Proteomes" id="UP001634394">
    <property type="component" value="Unassembled WGS sequence"/>
</dbReference>
<comment type="similarity">
    <text evidence="1">Belongs to the WD repeat DCAF10 family.</text>
</comment>
<keyword evidence="2 4" id="KW-0853">WD repeat</keyword>
<evidence type="ECO:0000256" key="1">
    <source>
        <dbReference type="ARBA" id="ARBA00005903"/>
    </source>
</evidence>
<evidence type="ECO:0000256" key="3">
    <source>
        <dbReference type="ARBA" id="ARBA00022737"/>
    </source>
</evidence>
<dbReference type="InterPro" id="IPR001680">
    <property type="entry name" value="WD40_rpt"/>
</dbReference>
<feature type="region of interest" description="Disordered" evidence="5">
    <location>
        <begin position="438"/>
        <end position="545"/>
    </location>
</feature>
<keyword evidence="7" id="KW-1185">Reference proteome</keyword>
<accession>A0ABD3VXJ1</accession>
<comment type="caution">
    <text evidence="6">The sequence shown here is derived from an EMBL/GenBank/DDBJ whole genome shotgun (WGS) entry which is preliminary data.</text>
</comment>
<keyword evidence="3" id="KW-0677">Repeat</keyword>
<proteinExistence type="inferred from homology"/>
<dbReference type="InterPro" id="IPR039085">
    <property type="entry name" value="DCA10"/>
</dbReference>
<dbReference type="PANTHER" id="PTHR14588">
    <property type="entry name" value="DDB1- AND CUL4-ASSOCIATED FACTOR 10"/>
    <property type="match status" value="1"/>
</dbReference>
<protein>
    <submittedName>
        <fullName evidence="6">Uncharacterized protein</fullName>
    </submittedName>
</protein>
<dbReference type="InterPro" id="IPR036322">
    <property type="entry name" value="WD40_repeat_dom_sf"/>
</dbReference>